<reference evidence="1" key="1">
    <citation type="submission" date="2020-03" db="EMBL/GenBank/DDBJ databases">
        <authorList>
            <person name="Weist P."/>
        </authorList>
    </citation>
    <scope>NUCLEOTIDE SEQUENCE</scope>
</reference>
<dbReference type="EMBL" id="CADEAL010000224">
    <property type="protein sequence ID" value="CAB1416680.1"/>
    <property type="molecule type" value="Genomic_DNA"/>
</dbReference>
<evidence type="ECO:0000313" key="2">
    <source>
        <dbReference type="Proteomes" id="UP001153269"/>
    </source>
</evidence>
<dbReference type="Proteomes" id="UP001153269">
    <property type="component" value="Unassembled WGS sequence"/>
</dbReference>
<dbReference type="AlphaFoldDB" id="A0A9N7TPG7"/>
<accession>A0A9N7TPG7</accession>
<evidence type="ECO:0000313" key="1">
    <source>
        <dbReference type="EMBL" id="CAB1416680.1"/>
    </source>
</evidence>
<organism evidence="1 2">
    <name type="scientific">Pleuronectes platessa</name>
    <name type="common">European plaice</name>
    <dbReference type="NCBI Taxonomy" id="8262"/>
    <lineage>
        <taxon>Eukaryota</taxon>
        <taxon>Metazoa</taxon>
        <taxon>Chordata</taxon>
        <taxon>Craniata</taxon>
        <taxon>Vertebrata</taxon>
        <taxon>Euteleostomi</taxon>
        <taxon>Actinopterygii</taxon>
        <taxon>Neopterygii</taxon>
        <taxon>Teleostei</taxon>
        <taxon>Neoteleostei</taxon>
        <taxon>Acanthomorphata</taxon>
        <taxon>Carangaria</taxon>
        <taxon>Pleuronectiformes</taxon>
        <taxon>Pleuronectoidei</taxon>
        <taxon>Pleuronectidae</taxon>
        <taxon>Pleuronectes</taxon>
    </lineage>
</organism>
<proteinExistence type="predicted"/>
<protein>
    <submittedName>
        <fullName evidence="1">Uncharacterized protein</fullName>
    </submittedName>
</protein>
<name>A0A9N7TPG7_PLEPL</name>
<gene>
    <name evidence="1" type="ORF">PLEPLA_LOCUS4471</name>
</gene>
<sequence>MQTFLKEKSSRFPLERDRGETARNLGFSWSVSVCQPRAWLEERTWTEMSYSRQEPKWAPFFLTPSQWPQRTDSLILYDGHLENGNTDRYAHHEAALHASRQHLLLSLCASPVGFELVPSSAD</sequence>
<keyword evidence="2" id="KW-1185">Reference proteome</keyword>
<comment type="caution">
    <text evidence="1">The sequence shown here is derived from an EMBL/GenBank/DDBJ whole genome shotgun (WGS) entry which is preliminary data.</text>
</comment>